<dbReference type="STRING" id="1513896.SAMN05660841_03410"/>
<evidence type="ECO:0000256" key="1">
    <source>
        <dbReference type="SAM" id="SignalP"/>
    </source>
</evidence>
<accession>A0A1T5FNA9</accession>
<dbReference type="Gene3D" id="1.10.390.30">
    <property type="entry name" value="Peptidase M60, enhancin-like domain 3"/>
    <property type="match status" value="1"/>
</dbReference>
<reference evidence="4" key="1">
    <citation type="submission" date="2017-02" db="EMBL/GenBank/DDBJ databases">
        <authorList>
            <person name="Varghese N."/>
            <person name="Submissions S."/>
        </authorList>
    </citation>
    <scope>NUCLEOTIDE SEQUENCE [LARGE SCALE GENOMIC DNA]</scope>
    <source>
        <strain evidence="4">DSM 24091</strain>
    </source>
</reference>
<name>A0A1T5FNA9_9SPHI</name>
<dbReference type="InterPro" id="IPR031161">
    <property type="entry name" value="Peptidase_M60_dom"/>
</dbReference>
<dbReference type="PROSITE" id="PS51723">
    <property type="entry name" value="PEPTIDASE_M60"/>
    <property type="match status" value="1"/>
</dbReference>
<dbReference type="RefSeq" id="WP_079644891.1">
    <property type="nucleotide sequence ID" value="NZ_FUZF01000017.1"/>
</dbReference>
<dbReference type="AlphaFoldDB" id="A0A1T5FNA9"/>
<protein>
    <submittedName>
        <fullName evidence="3">Peptidase M60, enhancin and enhancin-like</fullName>
    </submittedName>
</protein>
<organism evidence="3 4">
    <name type="scientific">Sphingobacterium nematocida</name>
    <dbReference type="NCBI Taxonomy" id="1513896"/>
    <lineage>
        <taxon>Bacteria</taxon>
        <taxon>Pseudomonadati</taxon>
        <taxon>Bacteroidota</taxon>
        <taxon>Sphingobacteriia</taxon>
        <taxon>Sphingobacteriales</taxon>
        <taxon>Sphingobacteriaceae</taxon>
        <taxon>Sphingobacterium</taxon>
    </lineage>
</organism>
<dbReference type="Pfam" id="PF13402">
    <property type="entry name" value="Peptidase_M60"/>
    <property type="match status" value="1"/>
</dbReference>
<keyword evidence="1" id="KW-0732">Signal</keyword>
<feature type="signal peptide" evidence="1">
    <location>
        <begin position="1"/>
        <end position="20"/>
    </location>
</feature>
<keyword evidence="4" id="KW-1185">Reference proteome</keyword>
<dbReference type="Proteomes" id="UP000190150">
    <property type="component" value="Unassembled WGS sequence"/>
</dbReference>
<feature type="domain" description="Peptidase M60" evidence="2">
    <location>
        <begin position="103"/>
        <end position="412"/>
    </location>
</feature>
<dbReference type="Gene3D" id="2.60.120.1250">
    <property type="entry name" value="Peptidase M60, enhancin-like domain 1"/>
    <property type="match status" value="1"/>
</dbReference>
<feature type="chain" id="PRO_5013250693" evidence="1">
    <location>
        <begin position="21"/>
        <end position="532"/>
    </location>
</feature>
<dbReference type="EMBL" id="FUZF01000017">
    <property type="protein sequence ID" value="SKB97612.1"/>
    <property type="molecule type" value="Genomic_DNA"/>
</dbReference>
<evidence type="ECO:0000259" key="2">
    <source>
        <dbReference type="PROSITE" id="PS51723"/>
    </source>
</evidence>
<gene>
    <name evidence="3" type="ORF">SAMN05660841_03410</name>
</gene>
<dbReference type="SMART" id="SM01276">
    <property type="entry name" value="M60-like"/>
    <property type="match status" value="1"/>
</dbReference>
<dbReference type="OrthoDB" id="3954368at2"/>
<sequence>MKKILFAAVALNLFTSGLNAQTTSDLKTISNSLSIFSDPLATVLKTGIKTDEVNKISDPVIKDVALQLMKGTYDNKYKVNTYNALLSPTTLGKDLSIGDGYSKYENITGIYLPLGKHVVLVEGIDKEKDVKLVVPNWERKAPNPDEPTKDPKGWGIEKQTFKLQNGINIIDLKNYGSLAYIDYFSETPSKERPIKVHFITGKVNGYFDIKKNSNSDWNKLVDNAVFPIMDGIGEHIQIAYPVEAIKKYAYGKGVELISNYDSLVYRQHRIMGLIKYGKVPQNKILSRVNYNYYMFRDGDGVAYMGDKKGYAMNLVVDPSRVVKGDPCWGFSHEVGHVHQTRPMFNWGGLGEVSNNLFSLYVTRSFDNPTRVSEQGNYKTAKEKIIDGKISFLQDPDVFNRLVPFWQLQLYFEGAGKNPDFYPDLFQAFRNQANSKGNLNQVKNTNWAQERMQGERNPAVHQLNFVKTACEVSKVDLTDFFDKYGFFYVGEFEMDDYGKYKYKMTADMVDVCKKEIKKMGLKKPVLDITTLAD</sequence>
<evidence type="ECO:0000313" key="3">
    <source>
        <dbReference type="EMBL" id="SKB97612.1"/>
    </source>
</evidence>
<dbReference type="InterPro" id="IPR042279">
    <property type="entry name" value="Pep_M60_3"/>
</dbReference>
<proteinExistence type="predicted"/>
<dbReference type="Gene3D" id="3.40.390.80">
    <property type="entry name" value="Peptidase M60, enhancin-like domain 2"/>
    <property type="match status" value="1"/>
</dbReference>
<evidence type="ECO:0000313" key="4">
    <source>
        <dbReference type="Proteomes" id="UP000190150"/>
    </source>
</evidence>